<dbReference type="InterPro" id="IPR050747">
    <property type="entry name" value="Mitochondrial_chaperone_BCS1"/>
</dbReference>
<dbReference type="PANTHER" id="PTHR23070">
    <property type="entry name" value="BCS1 AAA-TYPE ATPASE"/>
    <property type="match status" value="1"/>
</dbReference>
<name>A0A1X0QUE0_RHIZD</name>
<accession>A0A1X0QUE0</accession>
<gene>
    <name evidence="2" type="ORF">BCV72DRAFT_251914</name>
</gene>
<dbReference type="VEuPathDB" id="FungiDB:BCV72DRAFT_251914"/>
<dbReference type="EMBL" id="KV922007">
    <property type="protein sequence ID" value="ORE03341.1"/>
    <property type="molecule type" value="Genomic_DNA"/>
</dbReference>
<dbReference type="InterPro" id="IPR014851">
    <property type="entry name" value="BCS1_N"/>
</dbReference>
<dbReference type="Pfam" id="PF08740">
    <property type="entry name" value="BCS1_N"/>
    <property type="match status" value="1"/>
</dbReference>
<evidence type="ECO:0000313" key="2">
    <source>
        <dbReference type="EMBL" id="ORE03341.1"/>
    </source>
</evidence>
<dbReference type="Gene3D" id="3.40.50.300">
    <property type="entry name" value="P-loop containing nucleotide triphosphate hydrolases"/>
    <property type="match status" value="1"/>
</dbReference>
<dbReference type="OrthoDB" id="10251412at2759"/>
<dbReference type="InterPro" id="IPR027417">
    <property type="entry name" value="P-loop_NTPase"/>
</dbReference>
<protein>
    <recommendedName>
        <fullName evidence="1">BCS1 N-terminal domain-containing protein</fullName>
    </recommendedName>
</protein>
<sequence length="248" mass="27255">MSLATIVNSRILPPHVPIILNNRIVSRSISSVPPEPGTIGGIVAAIAEKLGIGELATGGLQLAVLGANSSISWILNWLNDQPYSKITSRFSVSTSILRAGQRLPGEGLDALTPPVYFLPSPEISTFGQSRELIQSLVYEAQKKFMDRDKSRTVVFAADQYGAWRRTRSRPKRPLSTVVIPDHVKTTLVDDAQEFLVSEQWYSDRGIPYRRGYLLYGTPGSGKTSFVYSLAVRAPETRKIPNCNNDLIG</sequence>
<reference evidence="2" key="1">
    <citation type="journal article" date="2016" name="Proc. Natl. Acad. Sci. U.S.A.">
        <title>Lipid metabolic changes in an early divergent fungus govern the establishment of a mutualistic symbiosis with endobacteria.</title>
        <authorList>
            <person name="Lastovetsky O.A."/>
            <person name="Gaspar M.L."/>
            <person name="Mondo S.J."/>
            <person name="LaButti K.M."/>
            <person name="Sandor L."/>
            <person name="Grigoriev I.V."/>
            <person name="Henry S.A."/>
            <person name="Pawlowska T.E."/>
        </authorList>
    </citation>
    <scope>NUCLEOTIDE SEQUENCE [LARGE SCALE GENOMIC DNA]</scope>
    <source>
        <strain evidence="2">ATCC 52814</strain>
    </source>
</reference>
<dbReference type="SMART" id="SM01024">
    <property type="entry name" value="BCS1_N"/>
    <property type="match status" value="1"/>
</dbReference>
<feature type="domain" description="BCS1 N-terminal" evidence="1">
    <location>
        <begin position="50"/>
        <end position="177"/>
    </location>
</feature>
<proteinExistence type="predicted"/>
<dbReference type="SUPFAM" id="SSF52540">
    <property type="entry name" value="P-loop containing nucleoside triphosphate hydrolases"/>
    <property type="match status" value="1"/>
</dbReference>
<dbReference type="AlphaFoldDB" id="A0A1X0QUE0"/>
<dbReference type="Proteomes" id="UP000242414">
    <property type="component" value="Unassembled WGS sequence"/>
</dbReference>
<organism evidence="2">
    <name type="scientific">Rhizopus microsporus var. microsporus</name>
    <dbReference type="NCBI Taxonomy" id="86635"/>
    <lineage>
        <taxon>Eukaryota</taxon>
        <taxon>Fungi</taxon>
        <taxon>Fungi incertae sedis</taxon>
        <taxon>Mucoromycota</taxon>
        <taxon>Mucoromycotina</taxon>
        <taxon>Mucoromycetes</taxon>
        <taxon>Mucorales</taxon>
        <taxon>Mucorineae</taxon>
        <taxon>Rhizopodaceae</taxon>
        <taxon>Rhizopus</taxon>
    </lineage>
</organism>
<evidence type="ECO:0000259" key="1">
    <source>
        <dbReference type="SMART" id="SM01024"/>
    </source>
</evidence>